<organism evidence="4 5">
    <name type="scientific">Mycena chlorophos</name>
    <name type="common">Agaric fungus</name>
    <name type="synonym">Agaricus chlorophos</name>
    <dbReference type="NCBI Taxonomy" id="658473"/>
    <lineage>
        <taxon>Eukaryota</taxon>
        <taxon>Fungi</taxon>
        <taxon>Dikarya</taxon>
        <taxon>Basidiomycota</taxon>
        <taxon>Agaricomycotina</taxon>
        <taxon>Agaricomycetes</taxon>
        <taxon>Agaricomycetidae</taxon>
        <taxon>Agaricales</taxon>
        <taxon>Marasmiineae</taxon>
        <taxon>Mycenaceae</taxon>
        <taxon>Mycena</taxon>
    </lineage>
</organism>
<proteinExistence type="predicted"/>
<keyword evidence="2" id="KW-1133">Transmembrane helix</keyword>
<feature type="transmembrane region" description="Helical" evidence="2">
    <location>
        <begin position="116"/>
        <end position="136"/>
    </location>
</feature>
<feature type="transmembrane region" description="Helical" evidence="2">
    <location>
        <begin position="85"/>
        <end position="104"/>
    </location>
</feature>
<feature type="transmembrane region" description="Helical" evidence="2">
    <location>
        <begin position="201"/>
        <end position="222"/>
    </location>
</feature>
<keyword evidence="5" id="KW-1185">Reference proteome</keyword>
<feature type="transmembrane region" description="Helical" evidence="2">
    <location>
        <begin position="156"/>
        <end position="180"/>
    </location>
</feature>
<feature type="transmembrane region" description="Helical" evidence="2">
    <location>
        <begin position="12"/>
        <end position="31"/>
    </location>
</feature>
<name>A0ABQ0LHV2_MYCCL</name>
<evidence type="ECO:0000256" key="2">
    <source>
        <dbReference type="SAM" id="Phobius"/>
    </source>
</evidence>
<evidence type="ECO:0000313" key="4">
    <source>
        <dbReference type="EMBL" id="GAT50734.1"/>
    </source>
</evidence>
<accession>A0ABQ0LHV2</accession>
<feature type="domain" description="DUF6533" evidence="3">
    <location>
        <begin position="19"/>
        <end position="62"/>
    </location>
</feature>
<gene>
    <name evidence="4" type="ORF">MCHLO_07941</name>
</gene>
<dbReference type="Pfam" id="PF20151">
    <property type="entry name" value="DUF6533"/>
    <property type="match status" value="1"/>
</dbReference>
<protein>
    <recommendedName>
        <fullName evidence="3">DUF6533 domain-containing protein</fullName>
    </recommendedName>
</protein>
<reference evidence="4" key="1">
    <citation type="submission" date="2014-09" db="EMBL/GenBank/DDBJ databases">
        <title>Genome sequence of the luminous mushroom Mycena chlorophos for searching fungal bioluminescence genes.</title>
        <authorList>
            <person name="Tanaka Y."/>
            <person name="Kasuga D."/>
            <person name="Oba Y."/>
            <person name="Hase S."/>
            <person name="Sato K."/>
            <person name="Oba Y."/>
            <person name="Sakakibara Y."/>
        </authorList>
    </citation>
    <scope>NUCLEOTIDE SEQUENCE</scope>
</reference>
<feature type="transmembrane region" description="Helical" evidence="2">
    <location>
        <begin position="51"/>
        <end position="73"/>
    </location>
</feature>
<dbReference type="EMBL" id="DF846617">
    <property type="protein sequence ID" value="GAT50734.1"/>
    <property type="molecule type" value="Genomic_DNA"/>
</dbReference>
<sequence length="329" mass="36856">MDGDVDEQAAETIALNSLHLVGISILIWDHLITLGDEIQFIWLRKKTYSSYLFFVVRYLGLLSNIPIPVFSFVTVSQHICTEYSFAHQLLLVATQVIVSVVMILRVFALYNRSKPLLCFLVFIGAVFLGVCIWAERGQHATIVSVLPGCHMSIDDITGYHLSSSWIGLFLFDAIVFSLTLHKTIKTRQEVGLDAPLRLHMLLVRDGALYFAAMAFANLSNILTDYVIGPPLLRGSLSTFANCVSLSLVCRLMLNLHRAASLGIMSRQAVIPSESSLDLRNSISIDLDSRERDQRRTPVIQSLQTGEFTPSSASIQEIRRESWERRQGEP</sequence>
<evidence type="ECO:0000256" key="1">
    <source>
        <dbReference type="SAM" id="MobiDB-lite"/>
    </source>
</evidence>
<evidence type="ECO:0000259" key="3">
    <source>
        <dbReference type="Pfam" id="PF20151"/>
    </source>
</evidence>
<dbReference type="Proteomes" id="UP000815677">
    <property type="component" value="Unassembled WGS sequence"/>
</dbReference>
<evidence type="ECO:0000313" key="5">
    <source>
        <dbReference type="Proteomes" id="UP000815677"/>
    </source>
</evidence>
<keyword evidence="2" id="KW-0812">Transmembrane</keyword>
<keyword evidence="2" id="KW-0472">Membrane</keyword>
<feature type="compositionally biased region" description="Basic and acidic residues" evidence="1">
    <location>
        <begin position="316"/>
        <end position="329"/>
    </location>
</feature>
<feature type="region of interest" description="Disordered" evidence="1">
    <location>
        <begin position="307"/>
        <end position="329"/>
    </location>
</feature>
<dbReference type="InterPro" id="IPR045340">
    <property type="entry name" value="DUF6533"/>
</dbReference>